<evidence type="ECO:0008006" key="8">
    <source>
        <dbReference type="Google" id="ProtNLM"/>
    </source>
</evidence>
<dbReference type="EMBL" id="QZAA01000076">
    <property type="protein sequence ID" value="RQD77226.1"/>
    <property type="molecule type" value="Genomic_DNA"/>
</dbReference>
<feature type="transmembrane region" description="Helical" evidence="5">
    <location>
        <begin position="83"/>
        <end position="106"/>
    </location>
</feature>
<feature type="transmembrane region" description="Helical" evidence="5">
    <location>
        <begin position="209"/>
        <end position="229"/>
    </location>
</feature>
<comment type="caution">
    <text evidence="6">The sequence shown here is derived from an EMBL/GenBank/DDBJ whole genome shotgun (WGS) entry which is preliminary data.</text>
</comment>
<feature type="transmembrane region" description="Helical" evidence="5">
    <location>
        <begin position="235"/>
        <end position="258"/>
    </location>
</feature>
<evidence type="ECO:0000313" key="7">
    <source>
        <dbReference type="Proteomes" id="UP000285138"/>
    </source>
</evidence>
<protein>
    <recommendedName>
        <fullName evidence="8">Bile acid:sodium symporter family protein</fullName>
    </recommendedName>
</protein>
<feature type="transmembrane region" description="Helical" evidence="5">
    <location>
        <begin position="112"/>
        <end position="134"/>
    </location>
</feature>
<proteinExistence type="predicted"/>
<keyword evidence="4 5" id="KW-0472">Membrane</keyword>
<feature type="transmembrane region" description="Helical" evidence="5">
    <location>
        <begin position="297"/>
        <end position="315"/>
    </location>
</feature>
<sequence>MTRNIFYNLRYLLTFWRSGSGMVSLLKNRTFVLVLAFFAGLFFKDIAQYVGILTMPALALVLTVSATQVSAKDFLPLNEILKPIVIAFLMNFLLLGSIILVLAWWLMPSWELWVGFVLVATAPPGIAIIPFTYILKGDLKLSLLGTFGVYLLSLLVTPVLVYLFTGEATLSPMRLFNTMVFLILIPFFLSQVINITPLANPLARWRSNIINWGFFVVIFTVVGLNQEVFLKEFHLLIPLSFIVIVTSFLLAFLVDALGKKLKIGKAERNSYILLSTIKTSAFAAAVGLSLYGETASLPGAVVSAWYALYFIVLGIKGERDHL</sequence>
<feature type="transmembrane region" description="Helical" evidence="5">
    <location>
        <begin position="49"/>
        <end position="71"/>
    </location>
</feature>
<keyword evidence="2 5" id="KW-0812">Transmembrane</keyword>
<feature type="transmembrane region" description="Helical" evidence="5">
    <location>
        <begin position="141"/>
        <end position="164"/>
    </location>
</feature>
<comment type="subcellular location">
    <subcellularLocation>
        <location evidence="1">Membrane</location>
        <topology evidence="1">Multi-pass membrane protein</topology>
    </subcellularLocation>
</comment>
<dbReference type="GO" id="GO:0016020">
    <property type="term" value="C:membrane"/>
    <property type="evidence" value="ECO:0007669"/>
    <property type="project" value="UniProtKB-SubCell"/>
</dbReference>
<gene>
    <name evidence="6" type="ORF">D5R97_02705</name>
</gene>
<evidence type="ECO:0000256" key="3">
    <source>
        <dbReference type="ARBA" id="ARBA00022989"/>
    </source>
</evidence>
<dbReference type="InterPro" id="IPR038770">
    <property type="entry name" value="Na+/solute_symporter_sf"/>
</dbReference>
<reference evidence="6 7" key="1">
    <citation type="submission" date="2018-08" db="EMBL/GenBank/DDBJ databases">
        <title>The metabolism and importance of syntrophic acetate oxidation coupled to methane or sulfide production in haloalkaline environments.</title>
        <authorList>
            <person name="Timmers P.H.A."/>
            <person name="Vavourakis C.D."/>
            <person name="Sorokin D.Y."/>
            <person name="Sinninghe Damste J.S."/>
            <person name="Muyzer G."/>
            <person name="Stams A.J.M."/>
            <person name="Plugge C.M."/>
        </authorList>
    </citation>
    <scope>NUCLEOTIDE SEQUENCE [LARGE SCALE GENOMIC DNA]</scope>
    <source>
        <strain evidence="6">MSAO_Bac1</strain>
    </source>
</reference>
<dbReference type="Proteomes" id="UP000285138">
    <property type="component" value="Unassembled WGS sequence"/>
</dbReference>
<evidence type="ECO:0000313" key="6">
    <source>
        <dbReference type="EMBL" id="RQD77226.1"/>
    </source>
</evidence>
<dbReference type="AlphaFoldDB" id="A0A424YGT7"/>
<feature type="transmembrane region" description="Helical" evidence="5">
    <location>
        <begin position="176"/>
        <end position="197"/>
    </location>
</feature>
<accession>A0A424YGT7</accession>
<feature type="transmembrane region" description="Helical" evidence="5">
    <location>
        <begin position="270"/>
        <end position="291"/>
    </location>
</feature>
<organism evidence="6 7">
    <name type="scientific">Candidatus Syntrophonatronum acetioxidans</name>
    <dbReference type="NCBI Taxonomy" id="1795816"/>
    <lineage>
        <taxon>Bacteria</taxon>
        <taxon>Bacillati</taxon>
        <taxon>Bacillota</taxon>
        <taxon>Clostridia</taxon>
        <taxon>Eubacteriales</taxon>
        <taxon>Syntrophomonadaceae</taxon>
        <taxon>Candidatus Syntrophonatronum</taxon>
    </lineage>
</organism>
<evidence type="ECO:0000256" key="4">
    <source>
        <dbReference type="ARBA" id="ARBA00023136"/>
    </source>
</evidence>
<name>A0A424YGT7_9FIRM</name>
<evidence type="ECO:0000256" key="5">
    <source>
        <dbReference type="SAM" id="Phobius"/>
    </source>
</evidence>
<dbReference type="Pfam" id="PF01758">
    <property type="entry name" value="SBF"/>
    <property type="match status" value="1"/>
</dbReference>
<evidence type="ECO:0000256" key="2">
    <source>
        <dbReference type="ARBA" id="ARBA00022692"/>
    </source>
</evidence>
<dbReference type="Gene3D" id="1.20.1530.20">
    <property type="match status" value="1"/>
</dbReference>
<keyword evidence="3 5" id="KW-1133">Transmembrane helix</keyword>
<evidence type="ECO:0000256" key="1">
    <source>
        <dbReference type="ARBA" id="ARBA00004141"/>
    </source>
</evidence>
<dbReference type="InterPro" id="IPR002657">
    <property type="entry name" value="BilAc:Na_symport/Acr3"/>
</dbReference>
<feature type="transmembrane region" description="Helical" evidence="5">
    <location>
        <begin position="21"/>
        <end position="43"/>
    </location>
</feature>